<dbReference type="EMBL" id="BPWL01000011">
    <property type="protein sequence ID" value="GJJ15898.1"/>
    <property type="molecule type" value="Genomic_DNA"/>
</dbReference>
<dbReference type="PANTHER" id="PTHR43401:SF2">
    <property type="entry name" value="L-THREONINE 3-DEHYDROGENASE"/>
    <property type="match status" value="1"/>
</dbReference>
<evidence type="ECO:0000313" key="8">
    <source>
        <dbReference type="Proteomes" id="UP001050691"/>
    </source>
</evidence>
<dbReference type="PANTHER" id="PTHR43401">
    <property type="entry name" value="L-THREONINE 3-DEHYDROGENASE"/>
    <property type="match status" value="1"/>
</dbReference>
<dbReference type="InterPro" id="IPR013154">
    <property type="entry name" value="ADH-like_N"/>
</dbReference>
<dbReference type="GO" id="GO:0008270">
    <property type="term" value="F:zinc ion binding"/>
    <property type="evidence" value="ECO:0007669"/>
    <property type="project" value="InterPro"/>
</dbReference>
<dbReference type="GO" id="GO:0016491">
    <property type="term" value="F:oxidoreductase activity"/>
    <property type="evidence" value="ECO:0007669"/>
    <property type="project" value="UniProtKB-KW"/>
</dbReference>
<evidence type="ECO:0000256" key="4">
    <source>
        <dbReference type="RuleBase" id="RU361277"/>
    </source>
</evidence>
<dbReference type="InterPro" id="IPR013149">
    <property type="entry name" value="ADH-like_C"/>
</dbReference>
<name>A0AAV5ATD2_9AGAM</name>
<keyword evidence="3" id="KW-0560">Oxidoreductase</keyword>
<evidence type="ECO:0000256" key="2">
    <source>
        <dbReference type="ARBA" id="ARBA00022833"/>
    </source>
</evidence>
<dbReference type="PROSITE" id="PS00059">
    <property type="entry name" value="ADH_ZINC"/>
    <property type="match status" value="1"/>
</dbReference>
<feature type="domain" description="Alcohol dehydrogenase-like N-terminal" evidence="6">
    <location>
        <begin position="17"/>
        <end position="52"/>
    </location>
</feature>
<keyword evidence="1 4" id="KW-0479">Metal-binding</keyword>
<dbReference type="InterPro" id="IPR036291">
    <property type="entry name" value="NAD(P)-bd_dom_sf"/>
</dbReference>
<dbReference type="Pfam" id="PF00107">
    <property type="entry name" value="ADH_zinc_N"/>
    <property type="match status" value="1"/>
</dbReference>
<feature type="domain" description="Alcohol dehydrogenase-like C-terminal" evidence="5">
    <location>
        <begin position="140"/>
        <end position="269"/>
    </location>
</feature>
<organism evidence="7 8">
    <name type="scientific">Clathrus columnatus</name>
    <dbReference type="NCBI Taxonomy" id="1419009"/>
    <lineage>
        <taxon>Eukaryota</taxon>
        <taxon>Fungi</taxon>
        <taxon>Dikarya</taxon>
        <taxon>Basidiomycota</taxon>
        <taxon>Agaricomycotina</taxon>
        <taxon>Agaricomycetes</taxon>
        <taxon>Phallomycetidae</taxon>
        <taxon>Phallales</taxon>
        <taxon>Clathraceae</taxon>
        <taxon>Clathrus</taxon>
    </lineage>
</organism>
<dbReference type="Proteomes" id="UP001050691">
    <property type="component" value="Unassembled WGS sequence"/>
</dbReference>
<evidence type="ECO:0000259" key="6">
    <source>
        <dbReference type="Pfam" id="PF08240"/>
    </source>
</evidence>
<dbReference type="Gene3D" id="3.90.180.10">
    <property type="entry name" value="Medium-chain alcohol dehydrogenases, catalytic domain"/>
    <property type="match status" value="1"/>
</dbReference>
<keyword evidence="2 4" id="KW-0862">Zinc</keyword>
<dbReference type="InterPro" id="IPR011032">
    <property type="entry name" value="GroES-like_sf"/>
</dbReference>
<evidence type="ECO:0000256" key="1">
    <source>
        <dbReference type="ARBA" id="ARBA00022723"/>
    </source>
</evidence>
<dbReference type="InterPro" id="IPR002328">
    <property type="entry name" value="ADH_Zn_CS"/>
</dbReference>
<reference evidence="7" key="1">
    <citation type="submission" date="2021-10" db="EMBL/GenBank/DDBJ databases">
        <title>De novo Genome Assembly of Clathrus columnatus (Basidiomycota, Fungi) Using Illumina and Nanopore Sequence Data.</title>
        <authorList>
            <person name="Ogiso-Tanaka E."/>
            <person name="Itagaki H."/>
            <person name="Hosoya T."/>
            <person name="Hosaka K."/>
        </authorList>
    </citation>
    <scope>NUCLEOTIDE SEQUENCE</scope>
    <source>
        <strain evidence="7">MO-923</strain>
    </source>
</reference>
<evidence type="ECO:0000259" key="5">
    <source>
        <dbReference type="Pfam" id="PF00107"/>
    </source>
</evidence>
<evidence type="ECO:0000313" key="7">
    <source>
        <dbReference type="EMBL" id="GJJ15898.1"/>
    </source>
</evidence>
<comment type="similarity">
    <text evidence="4">Belongs to the zinc-containing alcohol dehydrogenase family.</text>
</comment>
<protein>
    <submittedName>
        <fullName evidence="7">Uncharacterized protein</fullName>
    </submittedName>
</protein>
<accession>A0AAV5ATD2</accession>
<keyword evidence="8" id="KW-1185">Reference proteome</keyword>
<comment type="cofactor">
    <cofactor evidence="4">
        <name>Zn(2+)</name>
        <dbReference type="ChEBI" id="CHEBI:29105"/>
    </cofactor>
</comment>
<dbReference type="SUPFAM" id="SSF51735">
    <property type="entry name" value="NAD(P)-binding Rossmann-fold domains"/>
    <property type="match status" value="1"/>
</dbReference>
<comment type="caution">
    <text evidence="7">The sequence shown here is derived from an EMBL/GenBank/DDBJ whole genome shotgun (WGS) entry which is preliminary data.</text>
</comment>
<proteinExistence type="inferred from homology"/>
<dbReference type="SUPFAM" id="SSF50129">
    <property type="entry name" value="GroES-like"/>
    <property type="match status" value="1"/>
</dbReference>
<sequence>MSFEKESYVVLTYLWTIQLIPGHEIVGVVTKMGKHVTGLSIGDRCVVEPIVSVGYRVLLLYECSHPTFSAVYVSNVIEERRIYANPGQVLDSAKNVYKIGNLTDEQAALVEPMSCVLHGIDMLKHTAGAEVLVLGAGPAGQLFCQLLKVNGAIKIVLASNKGRKMEISKQIDAANEYIEFDRDKSDSQWTDLKQRYPDGFDIVIEATGSEEVLNKAIYHVRRGGTFLMYSLYASSCTIQWPAVYVFSQEIQIATAFAQSHCFSRAIAYLESGRIRTEGIL</sequence>
<dbReference type="InterPro" id="IPR050129">
    <property type="entry name" value="Zn_alcohol_dh"/>
</dbReference>
<dbReference type="Pfam" id="PF08240">
    <property type="entry name" value="ADH_N"/>
    <property type="match status" value="1"/>
</dbReference>
<dbReference type="Gene3D" id="3.40.50.720">
    <property type="entry name" value="NAD(P)-binding Rossmann-like Domain"/>
    <property type="match status" value="1"/>
</dbReference>
<evidence type="ECO:0000256" key="3">
    <source>
        <dbReference type="ARBA" id="ARBA00023002"/>
    </source>
</evidence>
<dbReference type="AlphaFoldDB" id="A0AAV5ATD2"/>
<gene>
    <name evidence="7" type="ORF">Clacol_010176</name>
</gene>